<evidence type="ECO:0000313" key="2">
    <source>
        <dbReference type="EMBL" id="QBX34264.1"/>
    </source>
</evidence>
<gene>
    <name evidence="2" type="ORF">E4191_05695</name>
</gene>
<feature type="transmembrane region" description="Helical" evidence="1">
    <location>
        <begin position="22"/>
        <end position="42"/>
    </location>
</feature>
<proteinExistence type="predicted"/>
<evidence type="ECO:0000313" key="3">
    <source>
        <dbReference type="Proteomes" id="UP000296374"/>
    </source>
</evidence>
<sequence>MIVVASGALDGGIRSPTPDENLFMALALITFAGGTMFVFWALSSESKVAQGFCRMVDKVNDLLTFGRNR</sequence>
<dbReference type="AlphaFoldDB" id="A0A4P7HJG7"/>
<evidence type="ECO:0000256" key="1">
    <source>
        <dbReference type="SAM" id="Phobius"/>
    </source>
</evidence>
<accession>A0A4P7HJG7</accession>
<dbReference type="KEGG" id="plia:E4191_05695"/>
<keyword evidence="1" id="KW-1133">Transmembrane helix</keyword>
<organism evidence="2 3">
    <name type="scientific">Paracoccus liaowanqingii</name>
    <dbReference type="NCBI Taxonomy" id="2560053"/>
    <lineage>
        <taxon>Bacteria</taxon>
        <taxon>Pseudomonadati</taxon>
        <taxon>Pseudomonadota</taxon>
        <taxon>Alphaproteobacteria</taxon>
        <taxon>Rhodobacterales</taxon>
        <taxon>Paracoccaceae</taxon>
        <taxon>Paracoccus</taxon>
    </lineage>
</organism>
<dbReference type="Proteomes" id="UP000296374">
    <property type="component" value="Chromosome"/>
</dbReference>
<keyword evidence="1" id="KW-0472">Membrane</keyword>
<keyword evidence="1" id="KW-0812">Transmembrane</keyword>
<reference evidence="3" key="1">
    <citation type="submission" date="2019-03" db="EMBL/GenBank/DDBJ databases">
        <authorList>
            <person name="Li J."/>
        </authorList>
    </citation>
    <scope>NUCLEOTIDE SEQUENCE [LARGE SCALE GENOMIC DNA]</scope>
    <source>
        <strain evidence="3">2251</strain>
    </source>
</reference>
<protein>
    <submittedName>
        <fullName evidence="2">Uncharacterized protein</fullName>
    </submittedName>
</protein>
<dbReference type="EMBL" id="CP038439">
    <property type="protein sequence ID" value="QBX34264.1"/>
    <property type="molecule type" value="Genomic_DNA"/>
</dbReference>
<name>A0A4P7HJG7_9RHOB</name>
<dbReference type="RefSeq" id="WP_135312553.1">
    <property type="nucleotide sequence ID" value="NZ_CP038439.1"/>
</dbReference>